<dbReference type="PROSITE" id="PS51352">
    <property type="entry name" value="THIOREDOXIN_2"/>
    <property type="match status" value="1"/>
</dbReference>
<gene>
    <name evidence="8" type="primary">trxA</name>
    <name evidence="8" type="ORF">OEG84_15180</name>
</gene>
<evidence type="ECO:0000313" key="8">
    <source>
        <dbReference type="EMBL" id="MCY0149011.1"/>
    </source>
</evidence>
<dbReference type="InterPro" id="IPR017937">
    <property type="entry name" value="Thioredoxin_CS"/>
</dbReference>
<dbReference type="PANTHER" id="PTHR45663">
    <property type="entry name" value="GEO12009P1"/>
    <property type="match status" value="1"/>
</dbReference>
<dbReference type="EMBL" id="JAOVZR010000001">
    <property type="protein sequence ID" value="MCY0149011.1"/>
    <property type="molecule type" value="Genomic_DNA"/>
</dbReference>
<evidence type="ECO:0000256" key="1">
    <source>
        <dbReference type="ARBA" id="ARBA00008987"/>
    </source>
</evidence>
<evidence type="ECO:0000256" key="6">
    <source>
        <dbReference type="NCBIfam" id="TIGR01068"/>
    </source>
</evidence>
<dbReference type="InterPro" id="IPR005746">
    <property type="entry name" value="Thioredoxin"/>
</dbReference>
<keyword evidence="2" id="KW-0813">Transport</keyword>
<evidence type="ECO:0000313" key="9">
    <source>
        <dbReference type="Proteomes" id="UP001073227"/>
    </source>
</evidence>
<accession>A0ABT3ZBJ2</accession>
<dbReference type="InterPro" id="IPR036249">
    <property type="entry name" value="Thioredoxin-like_sf"/>
</dbReference>
<dbReference type="Pfam" id="PF14559">
    <property type="entry name" value="TPR_19"/>
    <property type="match status" value="1"/>
</dbReference>
<evidence type="ECO:0000256" key="5">
    <source>
        <dbReference type="ARBA" id="ARBA00023284"/>
    </source>
</evidence>
<dbReference type="SUPFAM" id="SSF52833">
    <property type="entry name" value="Thioredoxin-like"/>
    <property type="match status" value="1"/>
</dbReference>
<sequence length="334" mass="35496">MSDFDNPYAPASGGQMSGTVTFGDNAASAATPNTALGGAASGELIKETTTAEFTADVINASQEVTVLVDFWAPWCGPCKQLTPIIEKAVREANGRVRLVKLNIDDHPAIPGQMGIQSIPAVVAFSGGKPVDGFMGAIPESQIHEFIDKVAGPSAEAAAKEQLEHVLTQSREVLAAGDLKGAAQGFAAIMQTDQTHAGAAAGMAACMLEMGDLDRAAQMLEIVDEEGRKDLEVAAVIKRLEMAREVAELGDPAEFEARLASNPDDHDTRIQMAKILNAKGDRDAAANELFTIMRRDRAWQDEAARKALLEFFEAWGPSDAATLSARRQLSSLLFS</sequence>
<comment type="similarity">
    <text evidence="1">Belongs to the thioredoxin family.</text>
</comment>
<dbReference type="PRINTS" id="PR00421">
    <property type="entry name" value="THIOREDOXIN"/>
</dbReference>
<dbReference type="NCBIfam" id="TIGR01068">
    <property type="entry name" value="thioredoxin"/>
    <property type="match status" value="1"/>
</dbReference>
<feature type="domain" description="Thioredoxin" evidence="7">
    <location>
        <begin position="20"/>
        <end position="151"/>
    </location>
</feature>
<reference evidence="8" key="1">
    <citation type="submission" date="2022-10" db="EMBL/GenBank/DDBJ databases">
        <title>Hoeflea sp. G2-23, isolated from marine algae.</title>
        <authorList>
            <person name="Kristyanto S."/>
            <person name="Kim J.M."/>
            <person name="Jeon C.O."/>
        </authorList>
    </citation>
    <scope>NUCLEOTIDE SEQUENCE</scope>
    <source>
        <strain evidence="8">G2-23</strain>
    </source>
</reference>
<comment type="caution">
    <text evidence="8">The sequence shown here is derived from an EMBL/GenBank/DDBJ whole genome shotgun (WGS) entry which is preliminary data.</text>
</comment>
<dbReference type="Pfam" id="PF14561">
    <property type="entry name" value="TPR_20"/>
    <property type="match status" value="1"/>
</dbReference>
<evidence type="ECO:0000256" key="3">
    <source>
        <dbReference type="ARBA" id="ARBA00022982"/>
    </source>
</evidence>
<dbReference type="PANTHER" id="PTHR45663:SF11">
    <property type="entry name" value="GEO12009P1"/>
    <property type="match status" value="1"/>
</dbReference>
<dbReference type="Gene3D" id="3.40.30.10">
    <property type="entry name" value="Glutaredoxin"/>
    <property type="match status" value="1"/>
</dbReference>
<dbReference type="InterPro" id="IPR011990">
    <property type="entry name" value="TPR-like_helical_dom_sf"/>
</dbReference>
<keyword evidence="3" id="KW-0249">Electron transport</keyword>
<protein>
    <recommendedName>
        <fullName evidence="6">Thioredoxin</fullName>
    </recommendedName>
</protein>
<evidence type="ECO:0000256" key="2">
    <source>
        <dbReference type="ARBA" id="ARBA00022448"/>
    </source>
</evidence>
<dbReference type="SUPFAM" id="SSF48452">
    <property type="entry name" value="TPR-like"/>
    <property type="match status" value="1"/>
</dbReference>
<dbReference type="CDD" id="cd02947">
    <property type="entry name" value="TRX_family"/>
    <property type="match status" value="1"/>
</dbReference>
<keyword evidence="9" id="KW-1185">Reference proteome</keyword>
<dbReference type="RefSeq" id="WP_267654527.1">
    <property type="nucleotide sequence ID" value="NZ_JAOVZR010000001.1"/>
</dbReference>
<keyword evidence="5" id="KW-0676">Redox-active center</keyword>
<proteinExistence type="inferred from homology"/>
<evidence type="ECO:0000259" key="7">
    <source>
        <dbReference type="PROSITE" id="PS51352"/>
    </source>
</evidence>
<dbReference type="PROSITE" id="PS00194">
    <property type="entry name" value="THIOREDOXIN_1"/>
    <property type="match status" value="1"/>
</dbReference>
<name>A0ABT3ZBJ2_9HYPH</name>
<dbReference type="Gene3D" id="1.25.40.10">
    <property type="entry name" value="Tetratricopeptide repeat domain"/>
    <property type="match status" value="2"/>
</dbReference>
<dbReference type="Proteomes" id="UP001073227">
    <property type="component" value="Unassembled WGS sequence"/>
</dbReference>
<evidence type="ECO:0000256" key="4">
    <source>
        <dbReference type="ARBA" id="ARBA00023157"/>
    </source>
</evidence>
<dbReference type="InterPro" id="IPR013766">
    <property type="entry name" value="Thioredoxin_domain"/>
</dbReference>
<keyword evidence="4" id="KW-1015">Disulfide bond</keyword>
<organism evidence="8 9">
    <name type="scientific">Hoeflea algicola</name>
    <dbReference type="NCBI Taxonomy" id="2983763"/>
    <lineage>
        <taxon>Bacteria</taxon>
        <taxon>Pseudomonadati</taxon>
        <taxon>Pseudomonadota</taxon>
        <taxon>Alphaproteobacteria</taxon>
        <taxon>Hyphomicrobiales</taxon>
        <taxon>Rhizobiaceae</taxon>
        <taxon>Hoeflea</taxon>
    </lineage>
</organism>
<dbReference type="Pfam" id="PF00085">
    <property type="entry name" value="Thioredoxin"/>
    <property type="match status" value="1"/>
</dbReference>